<dbReference type="GO" id="GO:0043565">
    <property type="term" value="F:sequence-specific DNA binding"/>
    <property type="evidence" value="ECO:0007669"/>
    <property type="project" value="InterPro"/>
</dbReference>
<reference evidence="5" key="1">
    <citation type="journal article" date="2021" name="PeerJ">
        <title>Extensive microbial diversity within the chicken gut microbiome revealed by metagenomics and culture.</title>
        <authorList>
            <person name="Gilroy R."/>
            <person name="Ravi A."/>
            <person name="Getino M."/>
            <person name="Pursley I."/>
            <person name="Horton D.L."/>
            <person name="Alikhan N.F."/>
            <person name="Baker D."/>
            <person name="Gharbi K."/>
            <person name="Hall N."/>
            <person name="Watson M."/>
            <person name="Adriaenssens E.M."/>
            <person name="Foster-Nyarko E."/>
            <person name="Jarju S."/>
            <person name="Secka A."/>
            <person name="Antonio M."/>
            <person name="Oren A."/>
            <person name="Chaudhuri R.R."/>
            <person name="La Ragione R."/>
            <person name="Hildebrand F."/>
            <person name="Pallen M.J."/>
        </authorList>
    </citation>
    <scope>NUCLEOTIDE SEQUENCE</scope>
    <source>
        <strain evidence="5">CHK199-9574</strain>
    </source>
</reference>
<dbReference type="InterPro" id="IPR003313">
    <property type="entry name" value="AraC-bd"/>
</dbReference>
<evidence type="ECO:0000313" key="6">
    <source>
        <dbReference type="Proteomes" id="UP000824135"/>
    </source>
</evidence>
<name>A0A9D1Z8U3_9FIRM</name>
<evidence type="ECO:0000259" key="4">
    <source>
        <dbReference type="PROSITE" id="PS01124"/>
    </source>
</evidence>
<sequence length="295" mass="34231">MAHFYNYYYVGDLNLTADDLGRSAPLLLTFSKVQNGPKGEVLPHLHSHLELFYFESGAGIFECRDKHYPIKANDLLAVDSKQMHVQYSEKQNVPLVYYCIAVDNLHLTGRNANCLTDRGFFLHSFENKNNLIYRNILRLLDELNERRYSYATKVNAIFCELLTDTVRMVPKYDPEEISESKLNNRKFLNEVKNYISEHYAEDIALDDLAKISYMNKSYFLHQFKKLFNISPMRYLTLVRIEQSKLLLTSTDLSITQIASEVGINNPVYFTEIFTKAIGVSPSAYRKIVTGQIERY</sequence>
<protein>
    <submittedName>
        <fullName evidence="5">AraC family transcriptional regulator</fullName>
    </submittedName>
</protein>
<comment type="caution">
    <text evidence="5">The sequence shown here is derived from an EMBL/GenBank/DDBJ whole genome shotgun (WGS) entry which is preliminary data.</text>
</comment>
<dbReference type="Pfam" id="PF02311">
    <property type="entry name" value="AraC_binding"/>
    <property type="match status" value="1"/>
</dbReference>
<dbReference type="SUPFAM" id="SSF46689">
    <property type="entry name" value="Homeodomain-like"/>
    <property type="match status" value="2"/>
</dbReference>
<dbReference type="Proteomes" id="UP000824135">
    <property type="component" value="Unassembled WGS sequence"/>
</dbReference>
<dbReference type="PROSITE" id="PS00041">
    <property type="entry name" value="HTH_ARAC_FAMILY_1"/>
    <property type="match status" value="1"/>
</dbReference>
<dbReference type="PANTHER" id="PTHR43280:SF28">
    <property type="entry name" value="HTH-TYPE TRANSCRIPTIONAL ACTIVATOR RHAS"/>
    <property type="match status" value="1"/>
</dbReference>
<dbReference type="Pfam" id="PF12833">
    <property type="entry name" value="HTH_18"/>
    <property type="match status" value="1"/>
</dbReference>
<feature type="domain" description="HTH araC/xylS-type" evidence="4">
    <location>
        <begin position="189"/>
        <end position="287"/>
    </location>
</feature>
<keyword evidence="3" id="KW-0804">Transcription</keyword>
<dbReference type="SUPFAM" id="SSF51215">
    <property type="entry name" value="Regulatory protein AraC"/>
    <property type="match status" value="1"/>
</dbReference>
<dbReference type="PRINTS" id="PR00032">
    <property type="entry name" value="HTHARAC"/>
</dbReference>
<evidence type="ECO:0000256" key="1">
    <source>
        <dbReference type="ARBA" id="ARBA00023015"/>
    </source>
</evidence>
<accession>A0A9D1Z8U3</accession>
<evidence type="ECO:0000256" key="3">
    <source>
        <dbReference type="ARBA" id="ARBA00023163"/>
    </source>
</evidence>
<dbReference type="EMBL" id="DXCO01000038">
    <property type="protein sequence ID" value="HIY78607.1"/>
    <property type="molecule type" value="Genomic_DNA"/>
</dbReference>
<proteinExistence type="predicted"/>
<reference evidence="5" key="2">
    <citation type="submission" date="2021-04" db="EMBL/GenBank/DDBJ databases">
        <authorList>
            <person name="Gilroy R."/>
        </authorList>
    </citation>
    <scope>NUCLEOTIDE SEQUENCE</scope>
    <source>
        <strain evidence="5">CHK199-9574</strain>
    </source>
</reference>
<evidence type="ECO:0000313" key="5">
    <source>
        <dbReference type="EMBL" id="HIY78607.1"/>
    </source>
</evidence>
<evidence type="ECO:0000256" key="2">
    <source>
        <dbReference type="ARBA" id="ARBA00023125"/>
    </source>
</evidence>
<dbReference type="InterPro" id="IPR018060">
    <property type="entry name" value="HTH_AraC"/>
</dbReference>
<keyword evidence="1" id="KW-0805">Transcription regulation</keyword>
<dbReference type="InterPro" id="IPR020449">
    <property type="entry name" value="Tscrpt_reg_AraC-type_HTH"/>
</dbReference>
<gene>
    <name evidence="5" type="ORF">H9728_06140</name>
</gene>
<dbReference type="PROSITE" id="PS01124">
    <property type="entry name" value="HTH_ARAC_FAMILY_2"/>
    <property type="match status" value="1"/>
</dbReference>
<dbReference type="PANTHER" id="PTHR43280">
    <property type="entry name" value="ARAC-FAMILY TRANSCRIPTIONAL REGULATOR"/>
    <property type="match status" value="1"/>
</dbReference>
<dbReference type="InterPro" id="IPR009057">
    <property type="entry name" value="Homeodomain-like_sf"/>
</dbReference>
<dbReference type="SMART" id="SM00342">
    <property type="entry name" value="HTH_ARAC"/>
    <property type="match status" value="1"/>
</dbReference>
<dbReference type="AlphaFoldDB" id="A0A9D1Z8U3"/>
<dbReference type="Gene3D" id="2.60.120.10">
    <property type="entry name" value="Jelly Rolls"/>
    <property type="match status" value="1"/>
</dbReference>
<dbReference type="Gene3D" id="1.10.10.60">
    <property type="entry name" value="Homeodomain-like"/>
    <property type="match status" value="2"/>
</dbReference>
<dbReference type="InterPro" id="IPR014710">
    <property type="entry name" value="RmlC-like_jellyroll"/>
</dbReference>
<dbReference type="InterPro" id="IPR018062">
    <property type="entry name" value="HTH_AraC-typ_CS"/>
</dbReference>
<keyword evidence="2" id="KW-0238">DNA-binding</keyword>
<dbReference type="InterPro" id="IPR037923">
    <property type="entry name" value="HTH-like"/>
</dbReference>
<organism evidence="5 6">
    <name type="scientific">Candidatus Borkfalkia excrementavium</name>
    <dbReference type="NCBI Taxonomy" id="2838505"/>
    <lineage>
        <taxon>Bacteria</taxon>
        <taxon>Bacillati</taxon>
        <taxon>Bacillota</taxon>
        <taxon>Clostridia</taxon>
        <taxon>Christensenellales</taxon>
        <taxon>Christensenellaceae</taxon>
        <taxon>Candidatus Borkfalkia</taxon>
    </lineage>
</organism>
<dbReference type="GO" id="GO:0003700">
    <property type="term" value="F:DNA-binding transcription factor activity"/>
    <property type="evidence" value="ECO:0007669"/>
    <property type="project" value="InterPro"/>
</dbReference>